<reference evidence="1 2" key="1">
    <citation type="submission" date="2022-03" db="EMBL/GenBank/DDBJ databases">
        <title>Agromyces sp. isolated from the gut of P. brevitarsis seulensis larvae.</title>
        <authorList>
            <person name="Won M."/>
            <person name="Kwon S.-W."/>
        </authorList>
    </citation>
    <scope>NUCLEOTIDE SEQUENCE [LARGE SCALE GENOMIC DNA]</scope>
    <source>
        <strain evidence="1 2">KACC 16215</strain>
    </source>
</reference>
<dbReference type="EMBL" id="CP094533">
    <property type="protein sequence ID" value="UOE27542.1"/>
    <property type="molecule type" value="Genomic_DNA"/>
</dbReference>
<dbReference type="RefSeq" id="WP_243570372.1">
    <property type="nucleotide sequence ID" value="NZ_BAAARD010000001.1"/>
</dbReference>
<name>A0ABY4AWG1_9MICO</name>
<organism evidence="1 2">
    <name type="scientific">Agromyces soli</name>
    <dbReference type="NCBI Taxonomy" id="659012"/>
    <lineage>
        <taxon>Bacteria</taxon>
        <taxon>Bacillati</taxon>
        <taxon>Actinomycetota</taxon>
        <taxon>Actinomycetes</taxon>
        <taxon>Micrococcales</taxon>
        <taxon>Microbacteriaceae</taxon>
        <taxon>Agromyces</taxon>
    </lineage>
</organism>
<evidence type="ECO:0000313" key="1">
    <source>
        <dbReference type="EMBL" id="UOE27542.1"/>
    </source>
</evidence>
<protein>
    <submittedName>
        <fullName evidence="1">Uncharacterized protein</fullName>
    </submittedName>
</protein>
<accession>A0ABY4AWG1</accession>
<gene>
    <name evidence="1" type="ORF">MTP13_07120</name>
</gene>
<proteinExistence type="predicted"/>
<evidence type="ECO:0000313" key="2">
    <source>
        <dbReference type="Proteomes" id="UP000831304"/>
    </source>
</evidence>
<dbReference type="Proteomes" id="UP000831304">
    <property type="component" value="Chromosome"/>
</dbReference>
<keyword evidence="2" id="KW-1185">Reference proteome</keyword>
<sequence length="284" mass="31491">MTRGAAGGPAPDFEAALTEAISSVLWAAERYPGVNSYENRLLDLLELLQSGLLERSVAVQSFVALLEEWPLGALEILEYTMRELRWPEIREALVEHARTAPDFRTREQAERALLVYEEIWSDGDVYVRYRPAEAQQRVGHVRFVHLQHQYALRNVGTAGDVRTSELRVELAGAASWSVPISGWRGLSFGASDVGYAWSARELLALPAHADDELGVVHVDEDIATVFRLDGGWLIVCDSSVRRYLGDTQVERIDFEGVALNARLSAGEITIDLVSGGSAHVRMHP</sequence>